<evidence type="ECO:0008006" key="4">
    <source>
        <dbReference type="Google" id="ProtNLM"/>
    </source>
</evidence>
<keyword evidence="3" id="KW-1185">Reference proteome</keyword>
<protein>
    <recommendedName>
        <fullName evidence="4">DUF4157 domain-containing protein</fullName>
    </recommendedName>
</protein>
<name>A0AAJ6DDN4_9MICC</name>
<sequence>MFRATFNLLNLSTVLGLIVAVIAGTTLLPGPDRLMLAMNYRWPWPSGGCITLGNVVLVRPGVRLSSGLLAHESRHATQWALCLGLPFLPLYGLAVLWSLYRYGDTANGNIFERAAGLTDGGYRRRAPVRP</sequence>
<evidence type="ECO:0000256" key="1">
    <source>
        <dbReference type="SAM" id="Phobius"/>
    </source>
</evidence>
<feature type="transmembrane region" description="Helical" evidence="1">
    <location>
        <begin position="79"/>
        <end position="100"/>
    </location>
</feature>
<proteinExistence type="predicted"/>
<feature type="transmembrane region" description="Helical" evidence="1">
    <location>
        <begin position="7"/>
        <end position="28"/>
    </location>
</feature>
<accession>A0AAJ6DDN4</accession>
<dbReference type="Proteomes" id="UP001224674">
    <property type="component" value="Chromosome"/>
</dbReference>
<dbReference type="GeneID" id="83695215"/>
<dbReference type="EMBL" id="CP122566">
    <property type="protein sequence ID" value="WGH94032.1"/>
    <property type="molecule type" value="Genomic_DNA"/>
</dbReference>
<evidence type="ECO:0000313" key="2">
    <source>
        <dbReference type="EMBL" id="WGH94032.1"/>
    </source>
</evidence>
<keyword evidence="1" id="KW-0812">Transmembrane</keyword>
<organism evidence="2 3">
    <name type="scientific">Auritidibacter ignavus</name>
    <dbReference type="NCBI Taxonomy" id="678932"/>
    <lineage>
        <taxon>Bacteria</taxon>
        <taxon>Bacillati</taxon>
        <taxon>Actinomycetota</taxon>
        <taxon>Actinomycetes</taxon>
        <taxon>Micrococcales</taxon>
        <taxon>Micrococcaceae</taxon>
        <taxon>Auritidibacter</taxon>
    </lineage>
</organism>
<evidence type="ECO:0000313" key="3">
    <source>
        <dbReference type="Proteomes" id="UP001224674"/>
    </source>
</evidence>
<keyword evidence="1" id="KW-0472">Membrane</keyword>
<keyword evidence="1" id="KW-1133">Transmembrane helix</keyword>
<reference evidence="2 3" key="1">
    <citation type="submission" date="2023-03" db="EMBL/GenBank/DDBJ databases">
        <title>Complete genome sequences of several Auritidibacter ignavus strains isolated from ear infections.</title>
        <authorList>
            <person name="Baehr T."/>
            <person name="Baumhoegger A.M."/>
        </authorList>
    </citation>
    <scope>NUCLEOTIDE SEQUENCE [LARGE SCALE GENOMIC DNA]</scope>
    <source>
        <strain evidence="2 3">BABAE-6</strain>
    </source>
</reference>
<dbReference type="RefSeq" id="WP_136088724.1">
    <property type="nucleotide sequence ID" value="NZ_CP122562.1"/>
</dbReference>
<gene>
    <name evidence="2" type="ORF">QDX21_04360</name>
</gene>
<dbReference type="AlphaFoldDB" id="A0AAJ6DDN4"/>